<dbReference type="AlphaFoldDB" id="A0A0F3NUA2"/>
<evidence type="ECO:0000313" key="1">
    <source>
        <dbReference type="EMBL" id="KJV71341.1"/>
    </source>
</evidence>
<gene>
    <name evidence="1" type="ORF">OTSTA716_2285</name>
</gene>
<comment type="caution">
    <text evidence="1">The sequence shown here is derived from an EMBL/GenBank/DDBJ whole genome shotgun (WGS) entry which is preliminary data.</text>
</comment>
<dbReference type="PATRIC" id="fig|1359175.3.peg.689"/>
<protein>
    <recommendedName>
        <fullName evidence="3">Repeat-containing protein D</fullName>
    </recommendedName>
</protein>
<name>A0A0F3NUA2_ORITS</name>
<organism evidence="1 2">
    <name type="scientific">Orientia tsutsugamushi str. TA716</name>
    <dbReference type="NCBI Taxonomy" id="1359175"/>
    <lineage>
        <taxon>Bacteria</taxon>
        <taxon>Pseudomonadati</taxon>
        <taxon>Pseudomonadota</taxon>
        <taxon>Alphaproteobacteria</taxon>
        <taxon>Rickettsiales</taxon>
        <taxon>Rickettsiaceae</taxon>
        <taxon>Rickettsieae</taxon>
        <taxon>Orientia</taxon>
    </lineage>
</organism>
<proteinExistence type="predicted"/>
<evidence type="ECO:0000313" key="2">
    <source>
        <dbReference type="Proteomes" id="UP000033671"/>
    </source>
</evidence>
<sequence length="123" mass="14283">MKKFLSNIFQYGEGCIYSNKDFDEFISKLDLDNLEKLLSPARIIEACRITSMLLQCNRLNIYVLKKTLKVLTLNINILKVLYDLDIPFSTFCSKLHYVGSNAPDFLAKIFKILNEMIKVHKND</sequence>
<dbReference type="Proteomes" id="UP000033671">
    <property type="component" value="Unassembled WGS sequence"/>
</dbReference>
<reference evidence="1 2" key="1">
    <citation type="submission" date="2015-01" db="EMBL/GenBank/DDBJ databases">
        <title>Genome Sequencing of Rickettsiales.</title>
        <authorList>
            <person name="Daugherty S.C."/>
            <person name="Su Q."/>
            <person name="Abolude K."/>
            <person name="Beier-Sexton M."/>
            <person name="Carlyon J.A."/>
            <person name="Carter R."/>
            <person name="Day N.P."/>
            <person name="Dumler S.J."/>
            <person name="Dyachenko V."/>
            <person name="Godinez A."/>
            <person name="Kurtti T.J."/>
            <person name="Lichay M."/>
            <person name="Mullins K.E."/>
            <person name="Ott S."/>
            <person name="Pappas-Brown V."/>
            <person name="Paris D.H."/>
            <person name="Patel P."/>
            <person name="Richards A.L."/>
            <person name="Sadzewicz L."/>
            <person name="Sears K."/>
            <person name="Seidman D."/>
            <person name="Sengamalay N."/>
            <person name="Stenos J."/>
            <person name="Tallon L.J."/>
            <person name="Vincent G."/>
            <person name="Fraser C.M."/>
            <person name="Munderloh U."/>
            <person name="Dunning-Hotopp J.C."/>
        </authorList>
    </citation>
    <scope>NUCLEOTIDE SEQUENCE [LARGE SCALE GENOMIC DNA]</scope>
    <source>
        <strain evidence="1 2">TA716</strain>
    </source>
</reference>
<dbReference type="EMBL" id="LAOA01000146">
    <property type="protein sequence ID" value="KJV71341.1"/>
    <property type="molecule type" value="Genomic_DNA"/>
</dbReference>
<accession>A0A0F3NUA2</accession>
<evidence type="ECO:0008006" key="3">
    <source>
        <dbReference type="Google" id="ProtNLM"/>
    </source>
</evidence>